<comment type="similarity">
    <text evidence="2 10">Belongs to the class I-like SAM-binding methyltransferase superfamily. RsmB/NOP family.</text>
</comment>
<gene>
    <name evidence="13" type="ORF">BJ085DRAFT_15416</name>
</gene>
<keyword evidence="6 10" id="KW-0949">S-adenosyl-L-methionine</keyword>
<feature type="binding site" evidence="10">
    <location>
        <position position="226"/>
    </location>
    <ligand>
        <name>S-adenosyl-L-methionine</name>
        <dbReference type="ChEBI" id="CHEBI:59789"/>
    </ligand>
</feature>
<dbReference type="Gene3D" id="3.40.50.150">
    <property type="entry name" value="Vaccinia Virus protein VP39"/>
    <property type="match status" value="1"/>
</dbReference>
<feature type="binding site" evidence="10">
    <location>
        <position position="175"/>
    </location>
    <ligand>
        <name>S-adenosyl-L-methionine</name>
        <dbReference type="ChEBI" id="CHEBI:59789"/>
    </ligand>
</feature>
<dbReference type="PROSITE" id="PS51686">
    <property type="entry name" value="SAM_MT_RSMB_NOP"/>
    <property type="match status" value="1"/>
</dbReference>
<dbReference type="InterPro" id="IPR023270">
    <property type="entry name" value="RCMT_NCL1"/>
</dbReference>
<dbReference type="GO" id="GO:0000049">
    <property type="term" value="F:tRNA binding"/>
    <property type="evidence" value="ECO:0007669"/>
    <property type="project" value="UniProtKB-KW"/>
</dbReference>
<evidence type="ECO:0000256" key="3">
    <source>
        <dbReference type="ARBA" id="ARBA00022555"/>
    </source>
</evidence>
<evidence type="ECO:0000256" key="5">
    <source>
        <dbReference type="ARBA" id="ARBA00022679"/>
    </source>
</evidence>
<dbReference type="GO" id="GO:0030488">
    <property type="term" value="P:tRNA methylation"/>
    <property type="evidence" value="ECO:0007669"/>
    <property type="project" value="TreeGrafter"/>
</dbReference>
<reference evidence="14" key="1">
    <citation type="journal article" date="2018" name="Nat. Microbiol.">
        <title>Leveraging single-cell genomics to expand the fungal tree of life.</title>
        <authorList>
            <person name="Ahrendt S.R."/>
            <person name="Quandt C.A."/>
            <person name="Ciobanu D."/>
            <person name="Clum A."/>
            <person name="Salamov A."/>
            <person name="Andreopoulos B."/>
            <person name="Cheng J.F."/>
            <person name="Woyke T."/>
            <person name="Pelin A."/>
            <person name="Henrissat B."/>
            <person name="Reynolds N.K."/>
            <person name="Benny G.L."/>
            <person name="Smith M.E."/>
            <person name="James T.Y."/>
            <person name="Grigoriev I.V."/>
        </authorList>
    </citation>
    <scope>NUCLEOTIDE SEQUENCE [LARGE SCALE GENOMIC DNA]</scope>
    <source>
        <strain evidence="14">RSA 468</strain>
    </source>
</reference>
<evidence type="ECO:0000256" key="2">
    <source>
        <dbReference type="ARBA" id="ARBA00007494"/>
    </source>
</evidence>
<dbReference type="PRINTS" id="PR02008">
    <property type="entry name" value="RCMTFAMILY"/>
</dbReference>
<dbReference type="PANTHER" id="PTHR22808">
    <property type="entry name" value="NCL1 YEAST -RELATED NOL1/NOP2/FMU SUN DOMAIN-CONTAINING"/>
    <property type="match status" value="1"/>
</dbReference>
<proteinExistence type="inferred from homology"/>
<dbReference type="Pfam" id="PF25376">
    <property type="entry name" value="Pre-PUA_NSUN2"/>
    <property type="match status" value="1"/>
</dbReference>
<dbReference type="PRINTS" id="PR02011">
    <property type="entry name" value="RCMTNCL1"/>
</dbReference>
<evidence type="ECO:0000259" key="12">
    <source>
        <dbReference type="PROSITE" id="PS51686"/>
    </source>
</evidence>
<evidence type="ECO:0000256" key="10">
    <source>
        <dbReference type="PROSITE-ProRule" id="PRU01023"/>
    </source>
</evidence>
<dbReference type="Proteomes" id="UP000268162">
    <property type="component" value="Unassembled WGS sequence"/>
</dbReference>
<sequence length="673" mass="75262">MSNADFEKFYRAQNLFSDEAEWQIFFETLRVILPTAFRITGNRSHAIELRTQIERYFIPYIQAADLEGPHVDPPAPLPWYPDQLGWQMTIPRIALKKSPHLRKFHTFLVTETEVGNISRQEAVSMIPPLLLDVKAGHMVIDMCAAPGSKTAQIVEAMHAEEKDLELSPGLVIANDANLKRACMLVHQMKRLHSPCLLVTHQDAEQFSNVLYPSPPEALRFDRILCDVPCSGDGTIRKNLLIWKDWKIADGMGIHGMQLKIAQRAAILLKVGGRMVYSTCSFNPLENEAVVAALLNSTDGALRLVDVSDRLPALVRRPGLTTWKVLRKDGEPAERFSDFAEEGINRAHSKCLPTLFPPANVADLHLDRCLRIYPHLQNTGGFFVAVLEKVKPLSKQDALYMETPAKAEDPPIKKPKLAPAEETTPDSPPLNDTVDSEVPAESDAKPLKDEPFLFVDPTDPDLESIWKFFEISEKLPRDQFLVRSEGSKQRTLYLVSSAIKSIMAITRNERLRVVNTGIRCFSRNDVENTPCTYRIHYEALPLLTPFLGDARKVRLTHPDLRMLLDSPNHLSVTRFSPALQERAGPMVLGCCIGYLYPEDAPEGHTMTGPMVFPIWRGVSSLYMLLGKQDKHSLVARVYGPDSVIETPKGETTSTPVDATPTAEVAEVTEDTPAV</sequence>
<evidence type="ECO:0000313" key="13">
    <source>
        <dbReference type="EMBL" id="RKP36525.1"/>
    </source>
</evidence>
<dbReference type="InterPro" id="IPR029063">
    <property type="entry name" value="SAM-dependent_MTases_sf"/>
</dbReference>
<evidence type="ECO:0000256" key="11">
    <source>
        <dbReference type="SAM" id="MobiDB-lite"/>
    </source>
</evidence>
<name>A0A4P9ZSX0_9FUNG</name>
<accession>A0A4P9ZSX0</accession>
<dbReference type="GO" id="GO:0016428">
    <property type="term" value="F:tRNA (cytidine-5-)-methyltransferase activity"/>
    <property type="evidence" value="ECO:0007669"/>
    <property type="project" value="InterPro"/>
</dbReference>
<dbReference type="STRING" id="215637.A0A4P9ZSX0"/>
<dbReference type="InterPro" id="IPR057286">
    <property type="entry name" value="PUA_NSUN2"/>
</dbReference>
<evidence type="ECO:0000256" key="8">
    <source>
        <dbReference type="ARBA" id="ARBA00022884"/>
    </source>
</evidence>
<dbReference type="EMBL" id="ML002639">
    <property type="protein sequence ID" value="RKP36525.1"/>
    <property type="molecule type" value="Genomic_DNA"/>
</dbReference>
<dbReference type="SUPFAM" id="SSF53335">
    <property type="entry name" value="S-adenosyl-L-methionine-dependent methyltransferases"/>
    <property type="match status" value="1"/>
</dbReference>
<evidence type="ECO:0000256" key="7">
    <source>
        <dbReference type="ARBA" id="ARBA00022694"/>
    </source>
</evidence>
<comment type="subcellular location">
    <subcellularLocation>
        <location evidence="1">Nucleus</location>
    </subcellularLocation>
</comment>
<dbReference type="AlphaFoldDB" id="A0A4P9ZSX0"/>
<dbReference type="Pfam" id="PF01189">
    <property type="entry name" value="Methyltr_RsmB-F"/>
    <property type="match status" value="1"/>
</dbReference>
<keyword evidence="4 10" id="KW-0489">Methyltransferase</keyword>
<dbReference type="InterPro" id="IPR057285">
    <property type="entry name" value="Pre-PUA_NSUN2"/>
</dbReference>
<dbReference type="PROSITE" id="PS01153">
    <property type="entry name" value="NOL1_NOP2_SUN"/>
    <property type="match status" value="1"/>
</dbReference>
<keyword evidence="7" id="KW-0819">tRNA processing</keyword>
<dbReference type="InterPro" id="IPR001678">
    <property type="entry name" value="MeTrfase_RsmB-F_NOP2_dom"/>
</dbReference>
<feature type="domain" description="SAM-dependent MTase RsmB/NOP-type" evidence="12">
    <location>
        <begin position="25"/>
        <end position="389"/>
    </location>
</feature>
<feature type="binding site" evidence="10">
    <location>
        <begin position="143"/>
        <end position="149"/>
    </location>
    <ligand>
        <name>S-adenosyl-L-methionine</name>
        <dbReference type="ChEBI" id="CHEBI:59789"/>
    </ligand>
</feature>
<organism evidence="13 14">
    <name type="scientific">Dimargaris cristalligena</name>
    <dbReference type="NCBI Taxonomy" id="215637"/>
    <lineage>
        <taxon>Eukaryota</taxon>
        <taxon>Fungi</taxon>
        <taxon>Fungi incertae sedis</taxon>
        <taxon>Zoopagomycota</taxon>
        <taxon>Kickxellomycotina</taxon>
        <taxon>Dimargaritomycetes</taxon>
        <taxon>Dimargaritales</taxon>
        <taxon>Dimargaritaceae</taxon>
        <taxon>Dimargaris</taxon>
    </lineage>
</organism>
<keyword evidence="9" id="KW-0539">Nucleus</keyword>
<evidence type="ECO:0000256" key="1">
    <source>
        <dbReference type="ARBA" id="ARBA00004123"/>
    </source>
</evidence>
<feature type="binding site" evidence="10">
    <location>
        <position position="202"/>
    </location>
    <ligand>
        <name>S-adenosyl-L-methionine</name>
        <dbReference type="ChEBI" id="CHEBI:59789"/>
    </ligand>
</feature>
<dbReference type="InterPro" id="IPR023267">
    <property type="entry name" value="RCMT"/>
</dbReference>
<keyword evidence="8 10" id="KW-0694">RNA-binding</keyword>
<dbReference type="GO" id="GO:0005634">
    <property type="term" value="C:nucleus"/>
    <property type="evidence" value="ECO:0007669"/>
    <property type="project" value="UniProtKB-SubCell"/>
</dbReference>
<dbReference type="InterPro" id="IPR049560">
    <property type="entry name" value="MeTrfase_RsmB-F_NOP2_cat"/>
</dbReference>
<dbReference type="InterPro" id="IPR018314">
    <property type="entry name" value="RsmB/NOL1/NOP2-like_CS"/>
</dbReference>
<keyword evidence="5 10" id="KW-0808">Transferase</keyword>
<feature type="region of interest" description="Disordered" evidence="11">
    <location>
        <begin position="401"/>
        <end position="442"/>
    </location>
</feature>
<feature type="active site" description="Nucleophile" evidence="10">
    <location>
        <position position="279"/>
    </location>
</feature>
<dbReference type="GO" id="GO:0005737">
    <property type="term" value="C:cytoplasm"/>
    <property type="evidence" value="ECO:0007669"/>
    <property type="project" value="TreeGrafter"/>
</dbReference>
<keyword evidence="14" id="KW-1185">Reference proteome</keyword>
<dbReference type="PANTHER" id="PTHR22808:SF1">
    <property type="entry name" value="RNA CYTOSINE-C(5)-METHYLTRANSFERASE NSUN2-RELATED"/>
    <property type="match status" value="1"/>
</dbReference>
<evidence type="ECO:0000256" key="9">
    <source>
        <dbReference type="ARBA" id="ARBA00023242"/>
    </source>
</evidence>
<keyword evidence="3" id="KW-0820">tRNA-binding</keyword>
<evidence type="ECO:0000313" key="14">
    <source>
        <dbReference type="Proteomes" id="UP000268162"/>
    </source>
</evidence>
<protein>
    <submittedName>
        <fullName evidence="13">S-adenosyl-L-methionine-dependent methyltransferase</fullName>
    </submittedName>
</protein>
<evidence type="ECO:0000256" key="4">
    <source>
        <dbReference type="ARBA" id="ARBA00022603"/>
    </source>
</evidence>
<dbReference type="Pfam" id="PF25378">
    <property type="entry name" value="PUA_NSUN2"/>
    <property type="match status" value="1"/>
</dbReference>
<evidence type="ECO:0000256" key="6">
    <source>
        <dbReference type="ARBA" id="ARBA00022691"/>
    </source>
</evidence>